<evidence type="ECO:0000313" key="1">
    <source>
        <dbReference type="EMBL" id="TMP88614.1"/>
    </source>
</evidence>
<dbReference type="EMBL" id="PNCG01000002">
    <property type="protein sequence ID" value="TMP88614.1"/>
    <property type="molecule type" value="Genomic_DNA"/>
</dbReference>
<name>A0A5S3Z8N9_9GAMM</name>
<accession>A0A5S3Z8N9</accession>
<sequence>MNIYRLKSMVNSYEVIDLDIFEFAEIIGDDDLSLVRSQPRTNESLLDTWETPSCSYSKEYKQAVKYPDISFWGTYLLMSATAKTKMVALLSDFGEFLPLSVEGDEFYLFNCLTFGLEDKQLCVVKYNEGIEDGLESLAFDIQDVQSKPVFKSNLQGSRTLFANEKFKQCYDANNFSGLRFDTELLNIF</sequence>
<evidence type="ECO:0000313" key="2">
    <source>
        <dbReference type="Proteomes" id="UP000305874"/>
    </source>
</evidence>
<dbReference type="RefSeq" id="WP_138547465.1">
    <property type="nucleotide sequence ID" value="NZ_PNCG01000002.1"/>
</dbReference>
<organism evidence="1 2">
    <name type="scientific">Pseudoalteromonas ruthenica</name>
    <dbReference type="NCBI Taxonomy" id="151081"/>
    <lineage>
        <taxon>Bacteria</taxon>
        <taxon>Pseudomonadati</taxon>
        <taxon>Pseudomonadota</taxon>
        <taxon>Gammaproteobacteria</taxon>
        <taxon>Alteromonadales</taxon>
        <taxon>Pseudoalteromonadaceae</taxon>
        <taxon>Pseudoalteromonas</taxon>
    </lineage>
</organism>
<dbReference type="Proteomes" id="UP000305874">
    <property type="component" value="Unassembled WGS sequence"/>
</dbReference>
<reference evidence="1 2" key="1">
    <citation type="submission" date="2017-12" db="EMBL/GenBank/DDBJ databases">
        <authorList>
            <person name="Paulsen S."/>
            <person name="Gram L.K."/>
        </authorList>
    </citation>
    <scope>NUCLEOTIDE SEQUENCE [LARGE SCALE GENOMIC DNA]</scope>
    <source>
        <strain evidence="1 2">S2897</strain>
    </source>
</reference>
<gene>
    <name evidence="1" type="ORF">CWC05_04060</name>
</gene>
<comment type="caution">
    <text evidence="1">The sequence shown here is derived from an EMBL/GenBank/DDBJ whole genome shotgun (WGS) entry which is preliminary data.</text>
</comment>
<reference evidence="2" key="2">
    <citation type="submission" date="2019-06" db="EMBL/GenBank/DDBJ databases">
        <title>Co-occurence of chitin degradation, pigmentation and bioactivity in marine Pseudoalteromonas.</title>
        <authorList>
            <person name="Sonnenschein E.C."/>
            <person name="Bech P.K."/>
        </authorList>
    </citation>
    <scope>NUCLEOTIDE SEQUENCE [LARGE SCALE GENOMIC DNA]</scope>
    <source>
        <strain evidence="2">S2897</strain>
    </source>
</reference>
<dbReference type="AlphaFoldDB" id="A0A5S3Z8N9"/>
<proteinExistence type="predicted"/>
<protein>
    <submittedName>
        <fullName evidence="1">Uncharacterized protein</fullName>
    </submittedName>
</protein>